<feature type="region of interest" description="Disordered" evidence="1">
    <location>
        <begin position="76"/>
        <end position="95"/>
    </location>
</feature>
<dbReference type="KEGG" id="harc:HARCEL1_12730"/>
<reference evidence="3 4" key="1">
    <citation type="submission" date="2018-04" db="EMBL/GenBank/DDBJ databases">
        <title>Halococcoides cellulosivorans gen. nov., sp. nov., an extremely halophilic cellulose-utilizing haloarchaeon from hypersaline lakes.</title>
        <authorList>
            <person name="Sorokin D.Y."/>
            <person name="Toshchakov S.V."/>
            <person name="Samarov N.I."/>
            <person name="Korzhenkov A."/>
            <person name="Kublanov I.V."/>
        </authorList>
    </citation>
    <scope>NUCLEOTIDE SEQUENCE [LARGE SCALE GENOMIC DNA]</scope>
    <source>
        <strain evidence="3 4">HArcel1</strain>
    </source>
</reference>
<dbReference type="Pfam" id="PF26485">
    <property type="entry name" value="DUF8156"/>
    <property type="match status" value="1"/>
</dbReference>
<dbReference type="GeneID" id="36513387"/>
<protein>
    <recommendedName>
        <fullName evidence="2">DUF8156 domain-containing protein</fullName>
    </recommendedName>
</protein>
<feature type="domain" description="DUF8156" evidence="2">
    <location>
        <begin position="1"/>
        <end position="92"/>
    </location>
</feature>
<evidence type="ECO:0000313" key="3">
    <source>
        <dbReference type="EMBL" id="AWB28736.1"/>
    </source>
</evidence>
<organism evidence="3 4">
    <name type="scientific">Halococcoides cellulosivorans</name>
    <dbReference type="NCBI Taxonomy" id="1679096"/>
    <lineage>
        <taxon>Archaea</taxon>
        <taxon>Methanobacteriati</taxon>
        <taxon>Methanobacteriota</taxon>
        <taxon>Stenosarchaea group</taxon>
        <taxon>Halobacteria</taxon>
        <taxon>Halobacteriales</taxon>
        <taxon>Haloarculaceae</taxon>
        <taxon>Halococcoides</taxon>
    </lineage>
</organism>
<sequence>MGRTNPTFWDVLRSVEDRWKPFRRTLRHEDQERFDRLLEHAHTHADAAGNLNHQSPMVPILVAIAIGQERRIDELEQRLGDSDGKAPDRRDEPPG</sequence>
<proteinExistence type="predicted"/>
<evidence type="ECO:0000313" key="4">
    <source>
        <dbReference type="Proteomes" id="UP000244727"/>
    </source>
</evidence>
<name>A0A2R4X4L4_9EURY</name>
<dbReference type="InterPro" id="IPR058469">
    <property type="entry name" value="DUF8156"/>
</dbReference>
<accession>A0A2R4X4L4</accession>
<dbReference type="RefSeq" id="WP_108384316.1">
    <property type="nucleotide sequence ID" value="NZ_CP028858.1"/>
</dbReference>
<dbReference type="Proteomes" id="UP000244727">
    <property type="component" value="Chromosome"/>
</dbReference>
<evidence type="ECO:0000259" key="2">
    <source>
        <dbReference type="Pfam" id="PF26485"/>
    </source>
</evidence>
<keyword evidence="4" id="KW-1185">Reference proteome</keyword>
<dbReference type="AlphaFoldDB" id="A0A2R4X4L4"/>
<gene>
    <name evidence="3" type="ORF">HARCEL1_12730</name>
</gene>
<dbReference type="EMBL" id="CP028858">
    <property type="protein sequence ID" value="AWB28736.1"/>
    <property type="molecule type" value="Genomic_DNA"/>
</dbReference>
<evidence type="ECO:0000256" key="1">
    <source>
        <dbReference type="SAM" id="MobiDB-lite"/>
    </source>
</evidence>